<reference evidence="1 2" key="1">
    <citation type="journal article" date="2016" name="Sci. Rep.">
        <title>Metabolic traits of an uncultured archaeal lineage -MSBL1- from brine pools of the Red Sea.</title>
        <authorList>
            <person name="Mwirichia R."/>
            <person name="Alam I."/>
            <person name="Rashid M."/>
            <person name="Vinu M."/>
            <person name="Ba-Alawi W."/>
            <person name="Anthony Kamau A."/>
            <person name="Kamanda Ngugi D."/>
            <person name="Goker M."/>
            <person name="Klenk H.P."/>
            <person name="Bajic V."/>
            <person name="Stingl U."/>
        </authorList>
    </citation>
    <scope>NUCLEOTIDE SEQUENCE [LARGE SCALE GENOMIC DNA]</scope>
    <source>
        <strain evidence="1">SCGC-AAA259E19</strain>
    </source>
</reference>
<dbReference type="EMBL" id="LHXO01000136">
    <property type="protein sequence ID" value="KXA92810.1"/>
    <property type="molecule type" value="Genomic_DNA"/>
</dbReference>
<dbReference type="InterPro" id="IPR038071">
    <property type="entry name" value="UROD/MetE-like_sf"/>
</dbReference>
<comment type="caution">
    <text evidence="1">The sequence shown here is derived from an EMBL/GenBank/DDBJ whole genome shotgun (WGS) entry which is preliminary data.</text>
</comment>
<feature type="non-terminal residue" evidence="1">
    <location>
        <position position="1"/>
    </location>
</feature>
<accession>A0A133UF52</accession>
<gene>
    <name evidence="1" type="ORF">AKJ65_07010</name>
</gene>
<keyword evidence="2" id="KW-1185">Reference proteome</keyword>
<evidence type="ECO:0000313" key="1">
    <source>
        <dbReference type="EMBL" id="KXA92810.1"/>
    </source>
</evidence>
<sequence>GSEFNEKNNGNIWKDKDVDWENFLFQMDPPERIAERIENVHENFGDRVEYLGPECGLRGAGSRILARKILENTKSGIELFRNR</sequence>
<evidence type="ECO:0000313" key="2">
    <source>
        <dbReference type="Proteomes" id="UP000070284"/>
    </source>
</evidence>
<proteinExistence type="predicted"/>
<dbReference type="Proteomes" id="UP000070284">
    <property type="component" value="Unassembled WGS sequence"/>
</dbReference>
<dbReference type="AlphaFoldDB" id="A0A133UF52"/>
<organism evidence="1 2">
    <name type="scientific">candidate division MSBL1 archaeon SCGC-AAA259E19</name>
    <dbReference type="NCBI Taxonomy" id="1698264"/>
    <lineage>
        <taxon>Archaea</taxon>
        <taxon>Methanobacteriati</taxon>
        <taxon>Methanobacteriota</taxon>
        <taxon>candidate division MSBL1</taxon>
    </lineage>
</organism>
<protein>
    <recommendedName>
        <fullName evidence="3">Cobalamin-independent methionine synthase MetE C-terminal/archaeal domain-containing protein</fullName>
    </recommendedName>
</protein>
<name>A0A133UF52_9EURY</name>
<dbReference type="Gene3D" id="3.20.20.210">
    <property type="match status" value="1"/>
</dbReference>
<evidence type="ECO:0008006" key="3">
    <source>
        <dbReference type="Google" id="ProtNLM"/>
    </source>
</evidence>